<reference evidence="6 7" key="2">
    <citation type="journal article" date="1996" name="Virology">
        <title>Organization of the 3'-terminal half of beet yellow stunt virus genome and implications for the evolution of closteroviruses.</title>
        <authorList>
            <person name="Karasev A.V."/>
            <person name="Nikolaeva O.V."/>
            <person name="Mushegian A.R."/>
            <person name="Lee R.F."/>
            <person name="Dawson W.O."/>
        </authorList>
    </citation>
    <scope>NUCLEOTIDE SEQUENCE [LARGE SCALE GENOMIC DNA]</scope>
</reference>
<sequence>SVVRSQAIPKRRPSLQENLLSYEARNYNFITCERFSGPHEYGRAMAANVLKRCFDLDKVAAIRSDIIAITGRGFREWLSKRSPSQKKSLASDLETPLNLEEEIVRFKLMVKRDAKVKLDASCLVKHPPAQTIMFHRKAINAIYSQCFDEFKNRVLSCLSPNIIFFTEMTNQKFADIASNLLGFENVFNIGEIDFSKYDKSQDAFIKSFDEALYEEFGFGFDPELLSVWMEGEYRSERNTMDGQVGFTVDCQRKSGASNTWIGNSVVTLGILAMYYDVSKFQALFVSGDDSLIFSADEIANYAEDICLELGFETKFLTPSVPYFCSKFLVFTGDKCVFVPDPYKLLVKLGASGRRLSDEELFEVFVSFRDLTKEFGDERVLNTLSELVHLKYEFEWGNTKLALSTIHCLRSNFLSFSKLFVKRTGWKVVYGKAKYILKKFLGYNIEPITTTFGDAWFVYKE</sequence>
<dbReference type="InterPro" id="IPR007094">
    <property type="entry name" value="RNA-dir_pol_PSvirus"/>
</dbReference>
<evidence type="ECO:0000256" key="3">
    <source>
        <dbReference type="ARBA" id="ARBA00022695"/>
    </source>
</evidence>
<keyword evidence="7" id="KW-1185">Reference proteome</keyword>
<feature type="domain" description="RdRp catalytic" evidence="5">
    <location>
        <begin position="187"/>
        <end position="302"/>
    </location>
</feature>
<accession>Q65854</accession>
<keyword evidence="2" id="KW-0808">Transferase</keyword>
<dbReference type="GO" id="GO:0003968">
    <property type="term" value="F:RNA-directed RNA polymerase activity"/>
    <property type="evidence" value="ECO:0007669"/>
    <property type="project" value="UniProtKB-KW"/>
</dbReference>
<keyword evidence="4" id="KW-0693">Viral RNA replication</keyword>
<dbReference type="KEGG" id="vg:40524909"/>
<organism evidence="6 7">
    <name type="scientific">Beet yellow stunt virus</name>
    <dbReference type="NCBI Taxonomy" id="35290"/>
    <lineage>
        <taxon>Viruses</taxon>
        <taxon>Riboviria</taxon>
        <taxon>Orthornavirae</taxon>
        <taxon>Kitrinoviricota</taxon>
        <taxon>Alsuviricetes</taxon>
        <taxon>Martellivirales</taxon>
        <taxon>Closteroviridae</taxon>
        <taxon>Closterovirus</taxon>
        <taxon>Closterovirus nanobetae</taxon>
    </lineage>
</organism>
<dbReference type="InterPro" id="IPR047308">
    <property type="entry name" value="Closteroviridae_RdRp"/>
</dbReference>
<evidence type="ECO:0000256" key="4">
    <source>
        <dbReference type="ARBA" id="ARBA00022953"/>
    </source>
</evidence>
<evidence type="ECO:0000313" key="6">
    <source>
        <dbReference type="EMBL" id="AAC55659.2"/>
    </source>
</evidence>
<dbReference type="CDD" id="cd23253">
    <property type="entry name" value="Closteroviridae_RdRp"/>
    <property type="match status" value="1"/>
</dbReference>
<proteinExistence type="predicted"/>
<dbReference type="PROSITE" id="PS50507">
    <property type="entry name" value="RDRP_SSRNA_POS"/>
    <property type="match status" value="1"/>
</dbReference>
<dbReference type="Proteomes" id="UP000232786">
    <property type="component" value="Segment"/>
</dbReference>
<dbReference type="EMBL" id="U51931">
    <property type="protein sequence ID" value="AAC55659.2"/>
    <property type="molecule type" value="Genomic_RNA"/>
</dbReference>
<evidence type="ECO:0000259" key="5">
    <source>
        <dbReference type="PROSITE" id="PS50507"/>
    </source>
</evidence>
<dbReference type="GO" id="GO:0006351">
    <property type="term" value="P:DNA-templated transcription"/>
    <property type="evidence" value="ECO:0007669"/>
    <property type="project" value="InterPro"/>
</dbReference>
<dbReference type="InterPro" id="IPR043502">
    <property type="entry name" value="DNA/RNA_pol_sf"/>
</dbReference>
<keyword evidence="3" id="KW-0548">Nucleotidyltransferase</keyword>
<evidence type="ECO:0000256" key="2">
    <source>
        <dbReference type="ARBA" id="ARBA00022679"/>
    </source>
</evidence>
<reference evidence="6 7" key="1">
    <citation type="journal article" date="1994" name="J. Gen. Virol.">
        <title>Screening of the closterovirus genome by degenerate primer-mediated polymerase chain reaction.</title>
        <authorList>
            <person name="Karasev A.V."/>
            <person name="Nikolaeva O.V."/>
            <person name="Koonin E.V."/>
            <person name="Gumpf D.J."/>
            <person name="Garnsey S.M."/>
        </authorList>
    </citation>
    <scope>NUCLEOTIDE SEQUENCE [LARGE SCALE GENOMIC DNA]</scope>
</reference>
<evidence type="ECO:0000256" key="1">
    <source>
        <dbReference type="ARBA" id="ARBA00022484"/>
    </source>
</evidence>
<dbReference type="GO" id="GO:0039694">
    <property type="term" value="P:viral RNA genome replication"/>
    <property type="evidence" value="ECO:0007669"/>
    <property type="project" value="InterPro"/>
</dbReference>
<reference evidence="6 7" key="3">
    <citation type="journal article" date="1998" name="Phytopathology">
        <title>Characterization of the beet yellow stunt virus coat protein gene.</title>
        <authorList>
            <person name="Karasev A.V."/>
            <person name="Nikolaeva O.V."/>
            <person name="Lee R.F."/>
            <person name="Wisler G.C."/>
            <person name="Duffus J.E."/>
            <person name="Dawson W.O."/>
        </authorList>
    </citation>
    <scope>NUCLEOTIDE SEQUENCE [LARGE SCALE GENOMIC DNA]</scope>
</reference>
<keyword evidence="1" id="KW-0696">RNA-directed RNA polymerase</keyword>
<dbReference type="Pfam" id="PF00978">
    <property type="entry name" value="RdRP_2"/>
    <property type="match status" value="1"/>
</dbReference>
<dbReference type="InterPro" id="IPR001788">
    <property type="entry name" value="RNA-dep_RNA_pol_alsuvir"/>
</dbReference>
<feature type="non-terminal residue" evidence="6">
    <location>
        <position position="1"/>
    </location>
</feature>
<name>Q65854_9CLOS</name>
<protein>
    <submittedName>
        <fullName evidence="6">RNA replicase</fullName>
    </submittedName>
</protein>
<evidence type="ECO:0000313" key="7">
    <source>
        <dbReference type="Proteomes" id="UP000232786"/>
    </source>
</evidence>
<dbReference type="RefSeq" id="YP_009664804.1">
    <property type="nucleotide sequence ID" value="NC_043106.1"/>
</dbReference>
<dbReference type="GO" id="GO:0003723">
    <property type="term" value="F:RNA binding"/>
    <property type="evidence" value="ECO:0007669"/>
    <property type="project" value="InterPro"/>
</dbReference>
<dbReference type="GeneID" id="40524909"/>
<dbReference type="SUPFAM" id="SSF56672">
    <property type="entry name" value="DNA/RNA polymerases"/>
    <property type="match status" value="1"/>
</dbReference>